<organism evidence="1">
    <name type="scientific">marine metagenome</name>
    <dbReference type="NCBI Taxonomy" id="408172"/>
    <lineage>
        <taxon>unclassified sequences</taxon>
        <taxon>metagenomes</taxon>
        <taxon>ecological metagenomes</taxon>
    </lineage>
</organism>
<sequence length="100" mass="10578">MLHTVNKSPFETSSLETCLGLAKPGSDILLIEDGVYAATAGTTVSAMVEQTIESSSVYALAPDLKARGIDPDQVIAGVQLVGYDGFVKLSVMNETVQCWL</sequence>
<name>A0A381ZHZ5_9ZZZZ</name>
<dbReference type="InterPro" id="IPR007215">
    <property type="entry name" value="Sulphur_relay_TusB/DsrH"/>
</dbReference>
<protein>
    <recommendedName>
        <fullName evidence="2">Sulfurtransferase complex subunit TusB</fullName>
    </recommendedName>
</protein>
<dbReference type="PANTHER" id="PTHR37526">
    <property type="entry name" value="PROTEIN TUSB"/>
    <property type="match status" value="1"/>
</dbReference>
<dbReference type="Pfam" id="PF04077">
    <property type="entry name" value="DsrH"/>
    <property type="match status" value="1"/>
</dbReference>
<dbReference type="Gene3D" id="3.40.1260.10">
    <property type="entry name" value="DsrEFH-like"/>
    <property type="match status" value="1"/>
</dbReference>
<evidence type="ECO:0000313" key="1">
    <source>
        <dbReference type="EMBL" id="SVA88601.1"/>
    </source>
</evidence>
<proteinExistence type="predicted"/>
<accession>A0A381ZHZ5</accession>
<dbReference type="InterPro" id="IPR027396">
    <property type="entry name" value="DsrEFH-like"/>
</dbReference>
<dbReference type="GO" id="GO:0002143">
    <property type="term" value="P:tRNA wobble position uridine thiolation"/>
    <property type="evidence" value="ECO:0007669"/>
    <property type="project" value="InterPro"/>
</dbReference>
<evidence type="ECO:0008006" key="2">
    <source>
        <dbReference type="Google" id="ProtNLM"/>
    </source>
</evidence>
<dbReference type="GO" id="GO:1990228">
    <property type="term" value="C:sulfurtransferase complex"/>
    <property type="evidence" value="ECO:0007669"/>
    <property type="project" value="TreeGrafter"/>
</dbReference>
<dbReference type="EMBL" id="UINC01021312">
    <property type="protein sequence ID" value="SVA88601.1"/>
    <property type="molecule type" value="Genomic_DNA"/>
</dbReference>
<gene>
    <name evidence="1" type="ORF">METZ01_LOCUS141455</name>
</gene>
<dbReference type="NCBIfam" id="TIGR03011">
    <property type="entry name" value="sulf_tusB_dsrH"/>
    <property type="match status" value="1"/>
</dbReference>
<dbReference type="SUPFAM" id="SSF75169">
    <property type="entry name" value="DsrEFH-like"/>
    <property type="match status" value="1"/>
</dbReference>
<reference evidence="1" key="1">
    <citation type="submission" date="2018-05" db="EMBL/GenBank/DDBJ databases">
        <authorList>
            <person name="Lanie J.A."/>
            <person name="Ng W.-L."/>
            <person name="Kazmierczak K.M."/>
            <person name="Andrzejewski T.M."/>
            <person name="Davidsen T.M."/>
            <person name="Wayne K.J."/>
            <person name="Tettelin H."/>
            <person name="Glass J.I."/>
            <person name="Rusch D."/>
            <person name="Podicherti R."/>
            <person name="Tsui H.-C.T."/>
            <person name="Winkler M.E."/>
        </authorList>
    </citation>
    <scope>NUCLEOTIDE SEQUENCE</scope>
</reference>
<dbReference type="AlphaFoldDB" id="A0A381ZHZ5"/>
<dbReference type="PANTHER" id="PTHR37526:SF1">
    <property type="entry name" value="PROTEIN TUSB"/>
    <property type="match status" value="1"/>
</dbReference>